<evidence type="ECO:0000259" key="3">
    <source>
        <dbReference type="Pfam" id="PF24658"/>
    </source>
</evidence>
<dbReference type="GO" id="GO:0006384">
    <property type="term" value="P:transcription initiation at RNA polymerase III promoter"/>
    <property type="evidence" value="ECO:0007669"/>
    <property type="project" value="InterPro"/>
</dbReference>
<dbReference type="Pfam" id="PF24658">
    <property type="entry name" value="DUF7647"/>
    <property type="match status" value="1"/>
</dbReference>
<dbReference type="InterPro" id="IPR044210">
    <property type="entry name" value="Tfc3-like"/>
</dbReference>
<organism evidence="4 5">
    <name type="scientific">Circinella minor</name>
    <dbReference type="NCBI Taxonomy" id="1195481"/>
    <lineage>
        <taxon>Eukaryota</taxon>
        <taxon>Fungi</taxon>
        <taxon>Fungi incertae sedis</taxon>
        <taxon>Mucoromycota</taxon>
        <taxon>Mucoromycotina</taxon>
        <taxon>Mucoromycetes</taxon>
        <taxon>Mucorales</taxon>
        <taxon>Lichtheimiaceae</taxon>
        <taxon>Circinella</taxon>
    </lineage>
</organism>
<evidence type="ECO:0000259" key="2">
    <source>
        <dbReference type="Pfam" id="PF20222"/>
    </source>
</evidence>
<gene>
    <name evidence="4" type="ORF">INT45_001008</name>
</gene>
<dbReference type="InterPro" id="IPR056064">
    <property type="entry name" value="DUF7647"/>
</dbReference>
<dbReference type="GO" id="GO:0042791">
    <property type="term" value="P:5S class rRNA transcription by RNA polymerase III"/>
    <property type="evidence" value="ECO:0007669"/>
    <property type="project" value="TreeGrafter"/>
</dbReference>
<dbReference type="PANTHER" id="PTHR15180">
    <property type="entry name" value="GENERAL TRANSCRIPTION FACTOR 3C POLYPEPTIDE 1"/>
    <property type="match status" value="1"/>
</dbReference>
<proteinExistence type="predicted"/>
<feature type="region of interest" description="Disordered" evidence="1">
    <location>
        <begin position="207"/>
        <end position="280"/>
    </location>
</feature>
<evidence type="ECO:0000313" key="5">
    <source>
        <dbReference type="Proteomes" id="UP000646827"/>
    </source>
</evidence>
<dbReference type="EMBL" id="JAEPRB010000014">
    <property type="protein sequence ID" value="KAG2226661.1"/>
    <property type="molecule type" value="Genomic_DNA"/>
</dbReference>
<sequence>MCYHIRFAPKNDINSTITTNGTIQHEVVDRKMVQVLSKAKDHMMPLTELFTALEMTTEKHIAWIRNHITKRVEQGIFEKVKVVSDNKRVVYLKWIAPLATIAKPEKLNATKQQEHERQNATLCGEALAKAILKHVESNPGVTTKDLYEMVSDVKWANLRKMLHLNVQKGAKYRLYTIIESQGRVRQYRYFTRDGIIKYYTSRGELVDLSDNDNDNVEDGDGSFTGKKRKHGNTSGSITTRSQFPVADQCENDNFLTEPNTNSHDNNSNDLKRKRQEQENNERVIKSLKGTEKSTVATAAIKSKPQSMKGSNITSNKRKQAITTIVLRDKVREINNDLREEITTATAEGNSDDAPPIARTTLIRLAESLHGHEIIRMVKCTVPIYGGGIENKILLLHPDLDQNSPDVKQYLDRIRTNKTVNPHPARRRHIQEIHVADDSTSINTDLSQRQLESRNIMHMSPEKHWREVAQRHGWIRSKWLRAKVLHEYIFSKHKDVIKLGDLLNELPLNIYSQTIGLYRYSDKVEEFMRTAQKDMALSKLPKDIETEMITSRYRLRHQLSMLVDILEALELLERVNMTPSSSSTSDSTVRLLHQGKVKNFNVESWPVMQTFQINTIEDIHAFWKELQFVCTSSDTVRSIKPGHVLDTILMPHTWVTVSMLTKEQRNILDQHIDRSEGISPVDDVPLIAYLSRTLGLPQGRIKNYFHGFMRAHNRQKEKKTIKSPKRIMVSELIRSGHTFNPAPIECTGVKAEERTFAPTRKFVRNRYPRAVSSTLKQPLQRWLEVEHEALLYAYAIMRHRSETNGTLFSWAPISQVITNREQNACRRRISHLKETWPRFNDHIEILKRKWAIIYAHGIATGELVDKRPWDWRNYDILGQLEYFVTKLKGNLNECSICLPDNHKLLKTRYDIIKRPFVKHKRPRATLGLDKCDTGLDKSGLSNSALLASIVLRMVFMMPPDTYNAEKSRALFRPFTEKTIEQALQYLRSAGALVIMRKNFNRLIPGQVYNVSEKFIRMFTCERFPRQLLDEANEFYNNLHESIALPSGLRPGAIAVMIDMISANKLELDITSIDQFRKTFQQLYYPRLKHAILALSLLDALVNNMIDRTLRLSATFTRSTDTQSGVGMASNGNIKIPDLNSLSHLSTQTRYVYSTLETFGNSGATLVTLKERLQNMSDKDVIQCVEQLKSNGLVYLVGFMDQRLVVANYISSWFIESKPGQYLQPRMWYNIDGSVNQDVFQGCVRKLVLLITEKPGISSARIEELFNGYMTITEVNDLLLYLCKEDAQMRLN</sequence>
<dbReference type="GO" id="GO:0003677">
    <property type="term" value="F:DNA binding"/>
    <property type="evidence" value="ECO:0007669"/>
    <property type="project" value="InterPro"/>
</dbReference>
<evidence type="ECO:0008006" key="6">
    <source>
        <dbReference type="Google" id="ProtNLM"/>
    </source>
</evidence>
<protein>
    <recommendedName>
        <fullName evidence="6">B-block binding subunit of TFIIIC domain-containing protein</fullName>
    </recommendedName>
</protein>
<comment type="caution">
    <text evidence="4">The sequence shown here is derived from an EMBL/GenBank/DDBJ whole genome shotgun (WGS) entry which is preliminary data.</text>
</comment>
<feature type="compositionally biased region" description="Polar residues" evidence="1">
    <location>
        <begin position="232"/>
        <end position="242"/>
    </location>
</feature>
<evidence type="ECO:0000313" key="4">
    <source>
        <dbReference type="EMBL" id="KAG2226661.1"/>
    </source>
</evidence>
<feature type="compositionally biased region" description="Polar residues" evidence="1">
    <location>
        <begin position="251"/>
        <end position="268"/>
    </location>
</feature>
<dbReference type="OrthoDB" id="68020at2759"/>
<keyword evidence="5" id="KW-1185">Reference proteome</keyword>
<dbReference type="InterPro" id="IPR046488">
    <property type="entry name" value="Sfc3/Tfc3_C"/>
</dbReference>
<dbReference type="Pfam" id="PF20222">
    <property type="entry name" value="DUF6581"/>
    <property type="match status" value="1"/>
</dbReference>
<feature type="domain" description="DUF7647" evidence="3">
    <location>
        <begin position="493"/>
        <end position="603"/>
    </location>
</feature>
<evidence type="ECO:0000256" key="1">
    <source>
        <dbReference type="SAM" id="MobiDB-lite"/>
    </source>
</evidence>
<dbReference type="GO" id="GO:0000127">
    <property type="term" value="C:transcription factor TFIIIC complex"/>
    <property type="evidence" value="ECO:0007669"/>
    <property type="project" value="InterPro"/>
</dbReference>
<accession>A0A8H7SCJ9</accession>
<reference evidence="4 5" key="1">
    <citation type="submission" date="2020-12" db="EMBL/GenBank/DDBJ databases">
        <title>Metabolic potential, ecology and presence of endohyphal bacteria is reflected in genomic diversity of Mucoromycotina.</title>
        <authorList>
            <person name="Muszewska A."/>
            <person name="Okrasinska A."/>
            <person name="Steczkiewicz K."/>
            <person name="Drgas O."/>
            <person name="Orlowska M."/>
            <person name="Perlinska-Lenart U."/>
            <person name="Aleksandrzak-Piekarczyk T."/>
            <person name="Szatraj K."/>
            <person name="Zielenkiewicz U."/>
            <person name="Pilsyk S."/>
            <person name="Malc E."/>
            <person name="Mieczkowski P."/>
            <person name="Kruszewska J.S."/>
            <person name="Biernat P."/>
            <person name="Pawlowska J."/>
        </authorList>
    </citation>
    <scope>NUCLEOTIDE SEQUENCE [LARGE SCALE GENOMIC DNA]</scope>
    <source>
        <strain evidence="4 5">CBS 142.35</strain>
    </source>
</reference>
<name>A0A8H7SCJ9_9FUNG</name>
<feature type="domain" description="Transcription factor tau subunit sfc3/Tfc3 C-terminal" evidence="2">
    <location>
        <begin position="776"/>
        <end position="1071"/>
    </location>
</feature>
<dbReference type="Proteomes" id="UP000646827">
    <property type="component" value="Unassembled WGS sequence"/>
</dbReference>
<feature type="compositionally biased region" description="Acidic residues" evidence="1">
    <location>
        <begin position="207"/>
        <end position="220"/>
    </location>
</feature>
<dbReference type="PANTHER" id="PTHR15180:SF1">
    <property type="entry name" value="GENERAL TRANSCRIPTION FACTOR 3C POLYPEPTIDE 1"/>
    <property type="match status" value="1"/>
</dbReference>